<name>A0A1R2B9W3_9CILI</name>
<evidence type="ECO:0000313" key="4">
    <source>
        <dbReference type="Proteomes" id="UP000187209"/>
    </source>
</evidence>
<dbReference type="AlphaFoldDB" id="A0A1R2B9W3"/>
<comment type="caution">
    <text evidence="3">The sequence shown here is derived from an EMBL/GenBank/DDBJ whole genome shotgun (WGS) entry which is preliminary data.</text>
</comment>
<proteinExistence type="predicted"/>
<organism evidence="3 4">
    <name type="scientific">Stentor coeruleus</name>
    <dbReference type="NCBI Taxonomy" id="5963"/>
    <lineage>
        <taxon>Eukaryota</taxon>
        <taxon>Sar</taxon>
        <taxon>Alveolata</taxon>
        <taxon>Ciliophora</taxon>
        <taxon>Postciliodesmatophora</taxon>
        <taxon>Heterotrichea</taxon>
        <taxon>Heterotrichida</taxon>
        <taxon>Stentoridae</taxon>
        <taxon>Stentor</taxon>
    </lineage>
</organism>
<keyword evidence="4" id="KW-1185">Reference proteome</keyword>
<dbReference type="Proteomes" id="UP000187209">
    <property type="component" value="Unassembled WGS sequence"/>
</dbReference>
<feature type="region of interest" description="Disordered" evidence="2">
    <location>
        <begin position="450"/>
        <end position="495"/>
    </location>
</feature>
<evidence type="ECO:0000256" key="1">
    <source>
        <dbReference type="SAM" id="Coils"/>
    </source>
</evidence>
<feature type="region of interest" description="Disordered" evidence="2">
    <location>
        <begin position="382"/>
        <end position="409"/>
    </location>
</feature>
<feature type="coiled-coil region" evidence="1">
    <location>
        <begin position="191"/>
        <end position="246"/>
    </location>
</feature>
<gene>
    <name evidence="3" type="ORF">SteCoe_27934</name>
</gene>
<feature type="compositionally biased region" description="Polar residues" evidence="2">
    <location>
        <begin position="524"/>
        <end position="534"/>
    </location>
</feature>
<feature type="compositionally biased region" description="Basic and acidic residues" evidence="2">
    <location>
        <begin position="387"/>
        <end position="409"/>
    </location>
</feature>
<evidence type="ECO:0000256" key="2">
    <source>
        <dbReference type="SAM" id="MobiDB-lite"/>
    </source>
</evidence>
<sequence>MEAIICQVSQENPTCEKFCCYRYLINTKYIYSCKAHLSDFRKNYSVNPEKFRKLLNKDQKLQWVKKIKDKIIEAELQINESTHKFHQFLKSIELFYYKQVLMPIIETKKQLKTSQINICETMTVNEEVYQIVKKGKNIKKNNEIAVMVSDILGNFKTIFPELFDVAFAEVNQRVNDNRAETRRHITNDKEIKELKISKSLFDLKLKNAEENEKKLTQKIRELKTKNKTLKNECNEERKKYESLEMEYCMQTEAIKETIYENNLKAKVYSKKQGDEKNKISPEKKIQPIRTDLVITDGNKFNKPIKRIIEKPNIDKNCKNKTNIKDDKFINESVSTIRKSNLYKSKSKKPENFIIGYDKQTSCSNKASIDRIQLASISNENNKLKLKNGMEPESKTRSPRRLDKTPTGRYLSKDSIHRNLKPYLIKNLVLDRDLDHNCTKEFSVYHKNLNPNQTRVNLSQREKSKKDRNSNQISPNGSRPKLKFDEPYVPTKTTNYKETEHLDYTLYAKSTKNLQKTPGREQGSMLRSNFSFIQS</sequence>
<dbReference type="EMBL" id="MPUH01000826">
    <property type="protein sequence ID" value="OMJ73380.1"/>
    <property type="molecule type" value="Genomic_DNA"/>
</dbReference>
<feature type="region of interest" description="Disordered" evidence="2">
    <location>
        <begin position="514"/>
        <end position="534"/>
    </location>
</feature>
<accession>A0A1R2B9W3</accession>
<evidence type="ECO:0000313" key="3">
    <source>
        <dbReference type="EMBL" id="OMJ73380.1"/>
    </source>
</evidence>
<protein>
    <submittedName>
        <fullName evidence="3">Uncharacterized protein</fullName>
    </submittedName>
</protein>
<keyword evidence="1" id="KW-0175">Coiled coil</keyword>
<feature type="compositionally biased region" description="Basic and acidic residues" evidence="2">
    <location>
        <begin position="459"/>
        <end position="468"/>
    </location>
</feature>
<reference evidence="3 4" key="1">
    <citation type="submission" date="2016-11" db="EMBL/GenBank/DDBJ databases">
        <title>The macronuclear genome of Stentor coeruleus: a giant cell with tiny introns.</title>
        <authorList>
            <person name="Slabodnick M."/>
            <person name="Ruby J.G."/>
            <person name="Reiff S.B."/>
            <person name="Swart E.C."/>
            <person name="Gosai S."/>
            <person name="Prabakaran S."/>
            <person name="Witkowska E."/>
            <person name="Larue G.E."/>
            <person name="Fisher S."/>
            <person name="Freeman R.M."/>
            <person name="Gunawardena J."/>
            <person name="Chu W."/>
            <person name="Stover N.A."/>
            <person name="Gregory B.D."/>
            <person name="Nowacki M."/>
            <person name="Derisi J."/>
            <person name="Roy S.W."/>
            <person name="Marshall W.F."/>
            <person name="Sood P."/>
        </authorList>
    </citation>
    <scope>NUCLEOTIDE SEQUENCE [LARGE SCALE GENOMIC DNA]</scope>
    <source>
        <strain evidence="3">WM001</strain>
    </source>
</reference>